<protein>
    <recommendedName>
        <fullName evidence="1">Linalool dehydratase/isomerase domain-containing protein</fullName>
    </recommendedName>
</protein>
<evidence type="ECO:0000313" key="2">
    <source>
        <dbReference type="EMBL" id="KAL2272307.1"/>
    </source>
</evidence>
<gene>
    <name evidence="2" type="ORF">FJTKL_06952</name>
</gene>
<dbReference type="Pfam" id="PF18566">
    <property type="entry name" value="Ldi"/>
    <property type="match status" value="1"/>
</dbReference>
<reference evidence="2 3" key="1">
    <citation type="submission" date="2024-03" db="EMBL/GenBank/DDBJ databases">
        <title>A high-quality draft genome sequence of Diaporthe vaccinii, a causative agent of upright dieback and viscid rot disease in cranberry plants.</title>
        <authorList>
            <person name="Sarrasin M."/>
            <person name="Lang B.F."/>
            <person name="Burger G."/>
        </authorList>
    </citation>
    <scope>NUCLEOTIDE SEQUENCE [LARGE SCALE GENOMIC DNA]</scope>
    <source>
        <strain evidence="2 3">IS7</strain>
    </source>
</reference>
<dbReference type="EMBL" id="JBAWTH010000252">
    <property type="protein sequence ID" value="KAL2272307.1"/>
    <property type="molecule type" value="Genomic_DNA"/>
</dbReference>
<feature type="domain" description="Linalool dehydratase/isomerase" evidence="1">
    <location>
        <begin position="2"/>
        <end position="95"/>
    </location>
</feature>
<proteinExistence type="predicted"/>
<accession>A0ABR4DPV2</accession>
<sequence length="113" mass="13223">MILLLCNQFPMIAMRYNDVVKGTHVSKFKAAWDERGMVSKRSGLFKLLWMVKQEQSVDVEEVPNSAWTMGFMPWNYDAVKSMHQAVISARLRWQQQLDGLLRLREPIRTRSPP</sequence>
<dbReference type="Proteomes" id="UP001600888">
    <property type="component" value="Unassembled WGS sequence"/>
</dbReference>
<keyword evidence="3" id="KW-1185">Reference proteome</keyword>
<evidence type="ECO:0000313" key="3">
    <source>
        <dbReference type="Proteomes" id="UP001600888"/>
    </source>
</evidence>
<name>A0ABR4DPV2_9PEZI</name>
<dbReference type="InterPro" id="IPR041411">
    <property type="entry name" value="Ldi"/>
</dbReference>
<evidence type="ECO:0000259" key="1">
    <source>
        <dbReference type="Pfam" id="PF18566"/>
    </source>
</evidence>
<comment type="caution">
    <text evidence="2">The sequence shown here is derived from an EMBL/GenBank/DDBJ whole genome shotgun (WGS) entry which is preliminary data.</text>
</comment>
<organism evidence="2 3">
    <name type="scientific">Diaporthe vaccinii</name>
    <dbReference type="NCBI Taxonomy" id="105482"/>
    <lineage>
        <taxon>Eukaryota</taxon>
        <taxon>Fungi</taxon>
        <taxon>Dikarya</taxon>
        <taxon>Ascomycota</taxon>
        <taxon>Pezizomycotina</taxon>
        <taxon>Sordariomycetes</taxon>
        <taxon>Sordariomycetidae</taxon>
        <taxon>Diaporthales</taxon>
        <taxon>Diaporthaceae</taxon>
        <taxon>Diaporthe</taxon>
        <taxon>Diaporthe eres species complex</taxon>
    </lineage>
</organism>